<sequence length="838" mass="87883">MRVLSIDLGTSNTVAVLSAHGRPPRVVDVDGASTMPSAVFAADGGRLVAGREALRLARTAPARFEPNPKRRIDEGNLLLGDAVVPVATALAAVLGKVVAETGRQLGGSMPDQVRLTHPAQWGSARRAVLLDAARQAGIDTDLRLVPEPVAAAAHFASVTGRVLVPGQALAVYDLGAGTFDVAVVGAGQQGLTVLAESGLTDLGGRDIDQALLDHLGRQVVERDPDGWQRLVTPRSAEDRRAALVLRDDVRVAKEVLSEHPQTEVALPEPFGSVLITRTELETLIRPGLWRSVELLGATTRGAGLDVHWLTGVYLVGGSSRVPLVATLMAERLGVVPTALDQPETAVALGAHQVDLSGGGPFTRPTAATRLPQAHQHGLANPAFRRGPRRAAVVGALTTVIVAAVVAVIVLAPWRSDSSSSTPDPSAQDAGPNGKFGFHWSLTMEEAGIFESLWVTDSSVVFGHWQGLTAYDVESGTELWSWDFPEGGHMCNMSQSVTENGLGAVIYGPSGEDGEDLCHNLQTISLETGEPNWDEPVSLVAEGSDATLDKLGGMALSINSDIVTAPYAGTASETENSTDVTWVDTESGERLGATDDGIAHLDIGCGLSGYAHASPEGIIAIATCPNGTPMVMQRKTDDPRWVAATRLDGCGEISNRTESAFIRQGGSEGDLVVGCYRGGSVLGHLTRSIDGSVFRPVPLDGLATGTIVSAGGAAHPLQNLVTGKGSVYLPRGEGSTSDGVVAVTENHSSWEYAFRDTTEVRLMGVDQDAVTVMVVTPGPAALYTISGPNEMAEAPELAPDVADELVDAERSYRVGDYLVCGFRDLSNDHPVIGVVRMVE</sequence>
<evidence type="ECO:0000256" key="4">
    <source>
        <dbReference type="ARBA" id="ARBA00023016"/>
    </source>
</evidence>
<dbReference type="PANTHER" id="PTHR45639:SF34">
    <property type="entry name" value="CHAPERONE PROTEIN DNAK"/>
    <property type="match status" value="1"/>
</dbReference>
<evidence type="ECO:0000256" key="2">
    <source>
        <dbReference type="ARBA" id="ARBA00022741"/>
    </source>
</evidence>
<comment type="caution">
    <text evidence="7">The sequence shown here is derived from an EMBL/GenBank/DDBJ whole genome shotgun (WGS) entry which is preliminary data.</text>
</comment>
<dbReference type="EMBL" id="JAFFZE010000004">
    <property type="protein sequence ID" value="MCT2581809.1"/>
    <property type="molecule type" value="Genomic_DNA"/>
</dbReference>
<comment type="similarity">
    <text evidence="1">Belongs to the heat shock protein 70 family.</text>
</comment>
<dbReference type="InterPro" id="IPR043129">
    <property type="entry name" value="ATPase_NBD"/>
</dbReference>
<dbReference type="Gene3D" id="3.30.420.40">
    <property type="match status" value="2"/>
</dbReference>
<proteinExistence type="inferred from homology"/>
<dbReference type="PROSITE" id="PS01036">
    <property type="entry name" value="HSP70_3"/>
    <property type="match status" value="1"/>
</dbReference>
<dbReference type="PRINTS" id="PR00301">
    <property type="entry name" value="HEATSHOCK70"/>
</dbReference>
<keyword evidence="6" id="KW-0812">Transmembrane</keyword>
<dbReference type="Proteomes" id="UP001156441">
    <property type="component" value="Unassembled WGS sequence"/>
</dbReference>
<dbReference type="SUPFAM" id="SSF53067">
    <property type="entry name" value="Actin-like ATPase domain"/>
    <property type="match status" value="2"/>
</dbReference>
<dbReference type="InterPro" id="IPR013126">
    <property type="entry name" value="Hsp_70_fam"/>
</dbReference>
<dbReference type="SUPFAM" id="SSF50998">
    <property type="entry name" value="Quinoprotein alcohol dehydrogenase-like"/>
    <property type="match status" value="1"/>
</dbReference>
<evidence type="ECO:0000313" key="8">
    <source>
        <dbReference type="Proteomes" id="UP001156441"/>
    </source>
</evidence>
<keyword evidence="3" id="KW-0067">ATP-binding</keyword>
<keyword evidence="4" id="KW-0346">Stress response</keyword>
<dbReference type="InterPro" id="IPR011047">
    <property type="entry name" value="Quinoprotein_ADH-like_sf"/>
</dbReference>
<keyword evidence="2" id="KW-0547">Nucleotide-binding</keyword>
<dbReference type="InterPro" id="IPR018181">
    <property type="entry name" value="Heat_shock_70_CS"/>
</dbReference>
<dbReference type="PANTHER" id="PTHR45639">
    <property type="entry name" value="HSC70CB, ISOFORM G-RELATED"/>
    <property type="match status" value="1"/>
</dbReference>
<dbReference type="Gene3D" id="3.90.640.10">
    <property type="entry name" value="Actin, Chain A, domain 4"/>
    <property type="match status" value="1"/>
</dbReference>
<evidence type="ECO:0000256" key="6">
    <source>
        <dbReference type="SAM" id="Phobius"/>
    </source>
</evidence>
<feature type="transmembrane region" description="Helical" evidence="6">
    <location>
        <begin position="390"/>
        <end position="413"/>
    </location>
</feature>
<name>A0ABT2J2I0_9PSEU</name>
<evidence type="ECO:0000256" key="3">
    <source>
        <dbReference type="ARBA" id="ARBA00022840"/>
    </source>
</evidence>
<accession>A0ABT2J2I0</accession>
<evidence type="ECO:0000256" key="5">
    <source>
        <dbReference type="ARBA" id="ARBA00023186"/>
    </source>
</evidence>
<dbReference type="Pfam" id="PF00012">
    <property type="entry name" value="HSP70"/>
    <property type="match status" value="1"/>
</dbReference>
<keyword evidence="8" id="KW-1185">Reference proteome</keyword>
<reference evidence="7 8" key="1">
    <citation type="submission" date="2021-02" db="EMBL/GenBank/DDBJ databases">
        <title>Actinophytocola xerophila sp. nov., isolated from soil of cotton cropping field.</title>
        <authorList>
            <person name="Huang R."/>
            <person name="Chen X."/>
            <person name="Ge X."/>
            <person name="Liu W."/>
        </authorList>
    </citation>
    <scope>NUCLEOTIDE SEQUENCE [LARGE SCALE GENOMIC DNA]</scope>
    <source>
        <strain evidence="7 8">S1-96</strain>
    </source>
</reference>
<protein>
    <submittedName>
        <fullName evidence="7">Hsp70 family protein</fullName>
    </submittedName>
</protein>
<keyword evidence="6" id="KW-0472">Membrane</keyword>
<organism evidence="7 8">
    <name type="scientific">Actinophytocola gossypii</name>
    <dbReference type="NCBI Taxonomy" id="2812003"/>
    <lineage>
        <taxon>Bacteria</taxon>
        <taxon>Bacillati</taxon>
        <taxon>Actinomycetota</taxon>
        <taxon>Actinomycetes</taxon>
        <taxon>Pseudonocardiales</taxon>
        <taxon>Pseudonocardiaceae</taxon>
    </lineage>
</organism>
<evidence type="ECO:0000313" key="7">
    <source>
        <dbReference type="EMBL" id="MCT2581809.1"/>
    </source>
</evidence>
<evidence type="ECO:0000256" key="1">
    <source>
        <dbReference type="ARBA" id="ARBA00007381"/>
    </source>
</evidence>
<keyword evidence="6" id="KW-1133">Transmembrane helix</keyword>
<keyword evidence="5" id="KW-0143">Chaperone</keyword>
<gene>
    <name evidence="7" type="ORF">JT362_01585</name>
</gene>